<keyword evidence="2" id="KW-1185">Reference proteome</keyword>
<reference evidence="1 2" key="1">
    <citation type="submission" date="2019-11" db="EMBL/GenBank/DDBJ databases">
        <title>Whole genome sequence of Oryza granulata.</title>
        <authorList>
            <person name="Li W."/>
        </authorList>
    </citation>
    <scope>NUCLEOTIDE SEQUENCE [LARGE SCALE GENOMIC DNA]</scope>
    <source>
        <strain evidence="2">cv. Menghai</strain>
        <tissue evidence="1">Leaf</tissue>
    </source>
</reference>
<dbReference type="AlphaFoldDB" id="A0A6G1EJZ1"/>
<sequence length="122" mass="13574">MEKLNHKLGHDEVRLVHKLLPCLVDRRRMGQVCHDWRFAIKEQQHPPLRPLPSILVPRGDGPSFSCALAGCATHSFGLPLPDGARVACYFGADDGGWAFLAFGHFLDYALLSLHSGQRLHIP</sequence>
<dbReference type="OrthoDB" id="689030at2759"/>
<accession>A0A6G1EJZ1</accession>
<comment type="caution">
    <text evidence="1">The sequence shown here is derived from an EMBL/GenBank/DDBJ whole genome shotgun (WGS) entry which is preliminary data.</text>
</comment>
<evidence type="ECO:0000313" key="1">
    <source>
        <dbReference type="EMBL" id="KAF0925375.1"/>
    </source>
</evidence>
<dbReference type="EMBL" id="SPHZ02000003">
    <property type="protein sequence ID" value="KAF0925375.1"/>
    <property type="molecule type" value="Genomic_DNA"/>
</dbReference>
<gene>
    <name evidence="1" type="ORF">E2562_016632</name>
</gene>
<proteinExistence type="predicted"/>
<name>A0A6G1EJZ1_9ORYZ</name>
<organism evidence="1 2">
    <name type="scientific">Oryza meyeriana var. granulata</name>
    <dbReference type="NCBI Taxonomy" id="110450"/>
    <lineage>
        <taxon>Eukaryota</taxon>
        <taxon>Viridiplantae</taxon>
        <taxon>Streptophyta</taxon>
        <taxon>Embryophyta</taxon>
        <taxon>Tracheophyta</taxon>
        <taxon>Spermatophyta</taxon>
        <taxon>Magnoliopsida</taxon>
        <taxon>Liliopsida</taxon>
        <taxon>Poales</taxon>
        <taxon>Poaceae</taxon>
        <taxon>BOP clade</taxon>
        <taxon>Oryzoideae</taxon>
        <taxon>Oryzeae</taxon>
        <taxon>Oryzinae</taxon>
        <taxon>Oryza</taxon>
        <taxon>Oryza meyeriana</taxon>
    </lineage>
</organism>
<evidence type="ECO:0008006" key="3">
    <source>
        <dbReference type="Google" id="ProtNLM"/>
    </source>
</evidence>
<protein>
    <recommendedName>
        <fullName evidence="3">F-box domain-containing protein</fullName>
    </recommendedName>
</protein>
<dbReference type="Proteomes" id="UP000479710">
    <property type="component" value="Unassembled WGS sequence"/>
</dbReference>
<evidence type="ECO:0000313" key="2">
    <source>
        <dbReference type="Proteomes" id="UP000479710"/>
    </source>
</evidence>